<evidence type="ECO:0000313" key="2">
    <source>
        <dbReference type="Proteomes" id="UP000320300"/>
    </source>
</evidence>
<name>A0A521BCH9_9SPHI</name>
<organism evidence="1 2">
    <name type="scientific">Pedobacter westerhofensis</name>
    <dbReference type="NCBI Taxonomy" id="425512"/>
    <lineage>
        <taxon>Bacteria</taxon>
        <taxon>Pseudomonadati</taxon>
        <taxon>Bacteroidota</taxon>
        <taxon>Sphingobacteriia</taxon>
        <taxon>Sphingobacteriales</taxon>
        <taxon>Sphingobacteriaceae</taxon>
        <taxon>Pedobacter</taxon>
    </lineage>
</organism>
<sequence>MIPLDAEIKPESVKIKPVDTYSEDGGISIL</sequence>
<reference evidence="1 2" key="1">
    <citation type="submission" date="2017-05" db="EMBL/GenBank/DDBJ databases">
        <authorList>
            <person name="Varghese N."/>
            <person name="Submissions S."/>
        </authorList>
    </citation>
    <scope>NUCLEOTIDE SEQUENCE [LARGE SCALE GENOMIC DNA]</scope>
    <source>
        <strain evidence="1 2">DSM 19036</strain>
    </source>
</reference>
<dbReference type="AlphaFoldDB" id="A0A521BCH9"/>
<keyword evidence="2" id="KW-1185">Reference proteome</keyword>
<gene>
    <name evidence="1" type="ORF">SAMN06265348_102190</name>
</gene>
<accession>A0A521BCH9</accession>
<protein>
    <submittedName>
        <fullName evidence="1">Uncharacterized protein</fullName>
    </submittedName>
</protein>
<proteinExistence type="predicted"/>
<dbReference type="EMBL" id="FXTN01000002">
    <property type="protein sequence ID" value="SMO44671.1"/>
    <property type="molecule type" value="Genomic_DNA"/>
</dbReference>
<dbReference type="Proteomes" id="UP000320300">
    <property type="component" value="Unassembled WGS sequence"/>
</dbReference>
<evidence type="ECO:0000313" key="1">
    <source>
        <dbReference type="EMBL" id="SMO44671.1"/>
    </source>
</evidence>